<gene>
    <name evidence="2" type="ORF">GCM10010478_65770</name>
</gene>
<name>A0ABP6JZH0_9ACTN</name>
<comment type="caution">
    <text evidence="2">The sequence shown here is derived from an EMBL/GenBank/DDBJ whole genome shotgun (WGS) entry which is preliminary data.</text>
</comment>
<evidence type="ECO:0000256" key="1">
    <source>
        <dbReference type="SAM" id="MobiDB-lite"/>
    </source>
</evidence>
<accession>A0ABP6JZH0</accession>
<protein>
    <submittedName>
        <fullName evidence="2">Uncharacterized protein</fullName>
    </submittedName>
</protein>
<dbReference type="EMBL" id="BAAAVA010000157">
    <property type="protein sequence ID" value="GAA2956922.1"/>
    <property type="molecule type" value="Genomic_DNA"/>
</dbReference>
<keyword evidence="3" id="KW-1185">Reference proteome</keyword>
<feature type="region of interest" description="Disordered" evidence="1">
    <location>
        <begin position="43"/>
        <end position="65"/>
    </location>
</feature>
<dbReference type="Proteomes" id="UP001501423">
    <property type="component" value="Unassembled WGS sequence"/>
</dbReference>
<evidence type="ECO:0000313" key="3">
    <source>
        <dbReference type="Proteomes" id="UP001501423"/>
    </source>
</evidence>
<proteinExistence type="predicted"/>
<evidence type="ECO:0000313" key="2">
    <source>
        <dbReference type="EMBL" id="GAA2956922.1"/>
    </source>
</evidence>
<reference evidence="3" key="1">
    <citation type="journal article" date="2019" name="Int. J. Syst. Evol. Microbiol.">
        <title>The Global Catalogue of Microorganisms (GCM) 10K type strain sequencing project: providing services to taxonomists for standard genome sequencing and annotation.</title>
        <authorList>
            <consortium name="The Broad Institute Genomics Platform"/>
            <consortium name="The Broad Institute Genome Sequencing Center for Infectious Disease"/>
            <person name="Wu L."/>
            <person name="Ma J."/>
        </authorList>
    </citation>
    <scope>NUCLEOTIDE SEQUENCE [LARGE SCALE GENOMIC DNA]</scope>
    <source>
        <strain evidence="3">JCM 9650</strain>
    </source>
</reference>
<sequence>MTRPFHEIESPFEPGRFTDSRDAHASWVLQSAKEIVYRKKVLRHQRRSSAGASHRPLPAGKSEPYKSTLPALWLDLT</sequence>
<organism evidence="2 3">
    <name type="scientific">Streptomyces erythrogriseus</name>
    <dbReference type="NCBI Taxonomy" id="284027"/>
    <lineage>
        <taxon>Bacteria</taxon>
        <taxon>Bacillati</taxon>
        <taxon>Actinomycetota</taxon>
        <taxon>Actinomycetes</taxon>
        <taxon>Kitasatosporales</taxon>
        <taxon>Streptomycetaceae</taxon>
        <taxon>Streptomyces</taxon>
        <taxon>Streptomyces griseoincarnatus group</taxon>
    </lineage>
</organism>